<accession>A0ABR3ZXG3</accession>
<feature type="compositionally biased region" description="Basic and acidic residues" evidence="1">
    <location>
        <begin position="190"/>
        <end position="208"/>
    </location>
</feature>
<feature type="compositionally biased region" description="Basic and acidic residues" evidence="1">
    <location>
        <begin position="70"/>
        <end position="85"/>
    </location>
</feature>
<name>A0ABR3ZXG3_9LECA</name>
<evidence type="ECO:0000313" key="2">
    <source>
        <dbReference type="EMBL" id="KAL2038053.1"/>
    </source>
</evidence>
<comment type="caution">
    <text evidence="2">The sequence shown here is derived from an EMBL/GenBank/DDBJ whole genome shotgun (WGS) entry which is preliminary data.</text>
</comment>
<dbReference type="Proteomes" id="UP001590950">
    <property type="component" value="Unassembled WGS sequence"/>
</dbReference>
<proteinExistence type="predicted"/>
<organism evidence="2 3">
    <name type="scientific">Stereocaulon virgatum</name>
    <dbReference type="NCBI Taxonomy" id="373712"/>
    <lineage>
        <taxon>Eukaryota</taxon>
        <taxon>Fungi</taxon>
        <taxon>Dikarya</taxon>
        <taxon>Ascomycota</taxon>
        <taxon>Pezizomycotina</taxon>
        <taxon>Lecanoromycetes</taxon>
        <taxon>OSLEUM clade</taxon>
        <taxon>Lecanoromycetidae</taxon>
        <taxon>Lecanorales</taxon>
        <taxon>Lecanorineae</taxon>
        <taxon>Stereocaulaceae</taxon>
        <taxon>Stereocaulon</taxon>
    </lineage>
</organism>
<feature type="compositionally biased region" description="Basic and acidic residues" evidence="1">
    <location>
        <begin position="102"/>
        <end position="141"/>
    </location>
</feature>
<sequence length="228" mass="26124">MLPGFGAQGPLVKPKSGDDERQSRGLFGLRRIPEEIRQVRNERAEKQHSGHEQSNRQQSHQRRAMAHRLSKVDERRYMEDRSFEDEKEHIKGIVYHYMSDSVHGEDHRQDRSYRGYNRDVQDQSNRDHEYESKGFGDDKTVFGECSVEEPSQYTSPSRPPVRGLLRGPSVGESHAGGATSRKNSKPVPSSRRESVSSRHTEYDAEQQRRSSRIPSSAQGRSRGLGSRH</sequence>
<evidence type="ECO:0000313" key="3">
    <source>
        <dbReference type="Proteomes" id="UP001590950"/>
    </source>
</evidence>
<evidence type="ECO:0000256" key="1">
    <source>
        <dbReference type="SAM" id="MobiDB-lite"/>
    </source>
</evidence>
<feature type="region of interest" description="Disordered" evidence="1">
    <location>
        <begin position="1"/>
        <end position="85"/>
    </location>
</feature>
<protein>
    <submittedName>
        <fullName evidence="2">Uncharacterized protein</fullName>
    </submittedName>
</protein>
<reference evidence="2 3" key="1">
    <citation type="submission" date="2024-09" db="EMBL/GenBank/DDBJ databases">
        <title>Rethinking Asexuality: The Enigmatic Case of Functional Sexual Genes in Lepraria (Stereocaulaceae).</title>
        <authorList>
            <person name="Doellman M."/>
            <person name="Sun Y."/>
            <person name="Barcenas-Pena A."/>
            <person name="Lumbsch H.T."/>
            <person name="Grewe F."/>
        </authorList>
    </citation>
    <scope>NUCLEOTIDE SEQUENCE [LARGE SCALE GENOMIC DNA]</scope>
    <source>
        <strain evidence="2 3">Mercado 3170</strain>
    </source>
</reference>
<dbReference type="EMBL" id="JBEFKJ010000035">
    <property type="protein sequence ID" value="KAL2038053.1"/>
    <property type="molecule type" value="Genomic_DNA"/>
</dbReference>
<keyword evidence="3" id="KW-1185">Reference proteome</keyword>
<feature type="compositionally biased region" description="Basic and acidic residues" evidence="1">
    <location>
        <begin position="31"/>
        <end position="54"/>
    </location>
</feature>
<feature type="compositionally biased region" description="Basic residues" evidence="1">
    <location>
        <begin position="59"/>
        <end position="69"/>
    </location>
</feature>
<feature type="region of interest" description="Disordered" evidence="1">
    <location>
        <begin position="98"/>
        <end position="228"/>
    </location>
</feature>
<gene>
    <name evidence="2" type="ORF">N7G274_009273</name>
</gene>